<evidence type="ECO:0000256" key="1">
    <source>
        <dbReference type="SAM" id="Coils"/>
    </source>
</evidence>
<evidence type="ECO:0000313" key="5">
    <source>
        <dbReference type="Proteomes" id="UP001300502"/>
    </source>
</evidence>
<keyword evidence="5" id="KW-1185">Reference proteome</keyword>
<proteinExistence type="predicted"/>
<evidence type="ECO:0000259" key="3">
    <source>
        <dbReference type="PROSITE" id="PS50217"/>
    </source>
</evidence>
<dbReference type="AlphaFoldDB" id="A0AAV9II15"/>
<name>A0AAV9II15_9RHOD</name>
<gene>
    <name evidence="4" type="ORF">GAYE_SCF28MG4738</name>
</gene>
<feature type="region of interest" description="Disordered" evidence="2">
    <location>
        <begin position="1"/>
        <end position="22"/>
    </location>
</feature>
<dbReference type="PROSITE" id="PS50217">
    <property type="entry name" value="BZIP"/>
    <property type="match status" value="1"/>
</dbReference>
<sequence>MNATLSSSFNSSSSTLKSTDISTLETSNITEDVTFADRGGAIAVSPADLIRMKRFDGTGGESGVSSDDLRRKKRLQRNRVSAERSRRRRLSRIEELSAENERLRKVLASLQAMEVENRRLKREIELRRSLQPQKAAVQQPLLQPAANFVQSHHVSNPSQQSFVNECTPRDSISDVEKLCHKESNYEPFAGSWSVGYEAPWLEQARVARAAIARQLSNYSTGNMS</sequence>
<dbReference type="InterPro" id="IPR004827">
    <property type="entry name" value="bZIP"/>
</dbReference>
<organism evidence="4 5">
    <name type="scientific">Galdieria yellowstonensis</name>
    <dbReference type="NCBI Taxonomy" id="3028027"/>
    <lineage>
        <taxon>Eukaryota</taxon>
        <taxon>Rhodophyta</taxon>
        <taxon>Bangiophyceae</taxon>
        <taxon>Galdieriales</taxon>
        <taxon>Galdieriaceae</taxon>
        <taxon>Galdieria</taxon>
    </lineage>
</organism>
<dbReference type="GO" id="GO:0003700">
    <property type="term" value="F:DNA-binding transcription factor activity"/>
    <property type="evidence" value="ECO:0007669"/>
    <property type="project" value="InterPro"/>
</dbReference>
<feature type="coiled-coil region" evidence="1">
    <location>
        <begin position="93"/>
        <end position="130"/>
    </location>
</feature>
<evidence type="ECO:0000256" key="2">
    <source>
        <dbReference type="SAM" id="MobiDB-lite"/>
    </source>
</evidence>
<keyword evidence="1" id="KW-0175">Coiled coil</keyword>
<feature type="region of interest" description="Disordered" evidence="2">
    <location>
        <begin position="54"/>
        <end position="86"/>
    </location>
</feature>
<reference evidence="4 5" key="1">
    <citation type="submission" date="2022-07" db="EMBL/GenBank/DDBJ databases">
        <title>Genome-wide signatures of adaptation to extreme environments.</title>
        <authorList>
            <person name="Cho C.H."/>
            <person name="Yoon H.S."/>
        </authorList>
    </citation>
    <scope>NUCLEOTIDE SEQUENCE [LARGE SCALE GENOMIC DNA]</scope>
    <source>
        <strain evidence="4 5">108.79 E11</strain>
    </source>
</reference>
<evidence type="ECO:0000313" key="4">
    <source>
        <dbReference type="EMBL" id="KAK4526821.1"/>
    </source>
</evidence>
<accession>A0AAV9II15</accession>
<dbReference type="EMBL" id="JANCYU010000044">
    <property type="protein sequence ID" value="KAK4526821.1"/>
    <property type="molecule type" value="Genomic_DNA"/>
</dbReference>
<dbReference type="PROSITE" id="PS00036">
    <property type="entry name" value="BZIP_BASIC"/>
    <property type="match status" value="1"/>
</dbReference>
<feature type="domain" description="BZIP" evidence="3">
    <location>
        <begin position="68"/>
        <end position="111"/>
    </location>
</feature>
<comment type="caution">
    <text evidence="4">The sequence shown here is derived from an EMBL/GenBank/DDBJ whole genome shotgun (WGS) entry which is preliminary data.</text>
</comment>
<protein>
    <recommendedName>
        <fullName evidence="3">BZIP domain-containing protein</fullName>
    </recommendedName>
</protein>
<dbReference type="SMART" id="SM00338">
    <property type="entry name" value="BRLZ"/>
    <property type="match status" value="1"/>
</dbReference>
<dbReference type="Proteomes" id="UP001300502">
    <property type="component" value="Unassembled WGS sequence"/>
</dbReference>